<dbReference type="Proteomes" id="UP001316189">
    <property type="component" value="Chromosome"/>
</dbReference>
<evidence type="ECO:0000313" key="3">
    <source>
        <dbReference type="EMBL" id="UUI75089.1"/>
    </source>
</evidence>
<organism evidence="3 4">
    <name type="scientific">Cellulomonas chengniuliangii</name>
    <dbReference type="NCBI Taxonomy" id="2968084"/>
    <lineage>
        <taxon>Bacteria</taxon>
        <taxon>Bacillati</taxon>
        <taxon>Actinomycetota</taxon>
        <taxon>Actinomycetes</taxon>
        <taxon>Micrococcales</taxon>
        <taxon>Cellulomonadaceae</taxon>
        <taxon>Cellulomonas</taxon>
    </lineage>
</organism>
<sequence>MSDPYRLPGASDAPSDPILRRPAAADQPAGAERAHRDGQRAVLWALLVLTAVANSVTSAMAVPMGISLALGALSLACVTALVVSHVRQGRS</sequence>
<reference evidence="3 4" key="1">
    <citation type="submission" date="2022-07" db="EMBL/GenBank/DDBJ databases">
        <title>Novel species in genus cellulomonas.</title>
        <authorList>
            <person name="Ye L."/>
        </authorList>
    </citation>
    <scope>NUCLEOTIDE SEQUENCE [LARGE SCALE GENOMIC DNA]</scope>
    <source>
        <strain evidence="4">zg-Y338</strain>
    </source>
</reference>
<feature type="transmembrane region" description="Helical" evidence="2">
    <location>
        <begin position="41"/>
        <end position="62"/>
    </location>
</feature>
<dbReference type="RefSeq" id="WP_227570029.1">
    <property type="nucleotide sequence ID" value="NZ_CP101988.1"/>
</dbReference>
<evidence type="ECO:0000313" key="4">
    <source>
        <dbReference type="Proteomes" id="UP001316189"/>
    </source>
</evidence>
<proteinExistence type="predicted"/>
<feature type="region of interest" description="Disordered" evidence="1">
    <location>
        <begin position="1"/>
        <end position="35"/>
    </location>
</feature>
<accession>A0ABY5KY45</accession>
<evidence type="ECO:0000256" key="2">
    <source>
        <dbReference type="SAM" id="Phobius"/>
    </source>
</evidence>
<keyword evidence="2" id="KW-0472">Membrane</keyword>
<protein>
    <submittedName>
        <fullName evidence="3">Uncharacterized protein</fullName>
    </submittedName>
</protein>
<keyword evidence="2" id="KW-1133">Transmembrane helix</keyword>
<feature type="transmembrane region" description="Helical" evidence="2">
    <location>
        <begin position="68"/>
        <end position="86"/>
    </location>
</feature>
<keyword evidence="2" id="KW-0812">Transmembrane</keyword>
<gene>
    <name evidence="3" type="ORF">NP064_15150</name>
</gene>
<evidence type="ECO:0000256" key="1">
    <source>
        <dbReference type="SAM" id="MobiDB-lite"/>
    </source>
</evidence>
<keyword evidence="4" id="KW-1185">Reference proteome</keyword>
<dbReference type="EMBL" id="CP101988">
    <property type="protein sequence ID" value="UUI75089.1"/>
    <property type="molecule type" value="Genomic_DNA"/>
</dbReference>
<name>A0ABY5KY45_9CELL</name>